<sequence length="123" mass="14569">MQEKKKKKNTNFYLFLYTTKTMACSIDHLKKVPTQGFPLMDELYGRQLAEKTHRQAPLPRNQDHYHHHQKLVPHHYVYHGPQAVTVVQQPVTGSYHQIQNNQTHEKWYVCQVSQGPICINKYQ</sequence>
<evidence type="ECO:0000313" key="1">
    <source>
        <dbReference type="EMBL" id="TYG99507.1"/>
    </source>
</evidence>
<organism evidence="1 2">
    <name type="scientific">Gossypium darwinii</name>
    <name type="common">Darwin's cotton</name>
    <name type="synonym">Gossypium barbadense var. darwinii</name>
    <dbReference type="NCBI Taxonomy" id="34276"/>
    <lineage>
        <taxon>Eukaryota</taxon>
        <taxon>Viridiplantae</taxon>
        <taxon>Streptophyta</taxon>
        <taxon>Embryophyta</taxon>
        <taxon>Tracheophyta</taxon>
        <taxon>Spermatophyta</taxon>
        <taxon>Magnoliopsida</taxon>
        <taxon>eudicotyledons</taxon>
        <taxon>Gunneridae</taxon>
        <taxon>Pentapetalae</taxon>
        <taxon>rosids</taxon>
        <taxon>malvids</taxon>
        <taxon>Malvales</taxon>
        <taxon>Malvaceae</taxon>
        <taxon>Malvoideae</taxon>
        <taxon>Gossypium</taxon>
    </lineage>
</organism>
<proteinExistence type="predicted"/>
<dbReference type="EMBL" id="CM017697">
    <property type="protein sequence ID" value="TYG99507.1"/>
    <property type="molecule type" value="Genomic_DNA"/>
</dbReference>
<keyword evidence="2" id="KW-1185">Reference proteome</keyword>
<gene>
    <name evidence="1" type="ORF">ES288_A10G200500v1</name>
</gene>
<accession>A0A5D2F1V3</accession>
<reference evidence="1 2" key="1">
    <citation type="submission" date="2019-06" db="EMBL/GenBank/DDBJ databases">
        <title>WGS assembly of Gossypium darwinii.</title>
        <authorList>
            <person name="Chen Z.J."/>
            <person name="Sreedasyam A."/>
            <person name="Ando A."/>
            <person name="Song Q."/>
            <person name="De L."/>
            <person name="Hulse-Kemp A."/>
            <person name="Ding M."/>
            <person name="Ye W."/>
            <person name="Kirkbride R."/>
            <person name="Jenkins J."/>
            <person name="Plott C."/>
            <person name="Lovell J."/>
            <person name="Lin Y.-M."/>
            <person name="Vaughn R."/>
            <person name="Liu B."/>
            <person name="Li W."/>
            <person name="Simpson S."/>
            <person name="Scheffler B."/>
            <person name="Saski C."/>
            <person name="Grover C."/>
            <person name="Hu G."/>
            <person name="Conover J."/>
            <person name="Carlson J."/>
            <person name="Shu S."/>
            <person name="Boston L."/>
            <person name="Williams M."/>
            <person name="Peterson D."/>
            <person name="Mcgee K."/>
            <person name="Jones D."/>
            <person name="Wendel J."/>
            <person name="Stelly D."/>
            <person name="Grimwood J."/>
            <person name="Schmutz J."/>
        </authorList>
    </citation>
    <scope>NUCLEOTIDE SEQUENCE [LARGE SCALE GENOMIC DNA]</scope>
    <source>
        <strain evidence="1">1808015.09</strain>
    </source>
</reference>
<dbReference type="AlphaFoldDB" id="A0A5D2F1V3"/>
<name>A0A5D2F1V3_GOSDA</name>
<protein>
    <submittedName>
        <fullName evidence="1">Uncharacterized protein</fullName>
    </submittedName>
</protein>
<evidence type="ECO:0000313" key="2">
    <source>
        <dbReference type="Proteomes" id="UP000323506"/>
    </source>
</evidence>
<dbReference type="Proteomes" id="UP000323506">
    <property type="component" value="Chromosome A10"/>
</dbReference>